<dbReference type="EMBL" id="AOHV01000019">
    <property type="protein sequence ID" value="ELY38785.1"/>
    <property type="molecule type" value="Genomic_DNA"/>
</dbReference>
<dbReference type="eggNOG" id="arCOG01717">
    <property type="taxonomic scope" value="Archaea"/>
</dbReference>
<keyword evidence="5" id="KW-1185">Reference proteome</keyword>
<sequence>MLDVIAGYDPEDPSTAKGVEHIPDSYTDYLNPTGLDGARIGILRTVFSSGPESDPVVEVAEEAIGDLKALGAKTIEVDAEIDVDELIDSFYVGNFEQQERFNEYLDSLGSGAPIETFEDFVEADEYHESLESGLQAALEIESPTDEPEYFKRLYRRNQFIERLYDIMAADELDAFFFPHQKQLVAEIGDDQ</sequence>
<reference evidence="3 5" key="2">
    <citation type="journal article" date="2014" name="PLoS Genet.">
        <title>Phylogenetically driven sequencing of extremely halophilic archaea reveals strategies for static and dynamic osmo-response.</title>
        <authorList>
            <person name="Becker E.A."/>
            <person name="Seitzer P.M."/>
            <person name="Tritt A."/>
            <person name="Larsen D."/>
            <person name="Krusor M."/>
            <person name="Yao A.I."/>
            <person name="Wu D."/>
            <person name="Madern D."/>
            <person name="Eisen J.A."/>
            <person name="Darling A.E."/>
            <person name="Facciotti M.T."/>
        </authorList>
    </citation>
    <scope>NUCLEOTIDE SEQUENCE [LARGE SCALE GENOMIC DNA]</scope>
    <source>
        <strain evidence="3">B3</strain>
        <strain evidence="5">DSM 18796 / CECT 7217 / JCM 14584 / KCTC 4019 / B3</strain>
    </source>
</reference>
<evidence type="ECO:0000313" key="3">
    <source>
        <dbReference type="EMBL" id="ELY38785.1"/>
    </source>
</evidence>
<dbReference type="EMBL" id="CP002064">
    <property type="protein sequence ID" value="ADJ17049.1"/>
    <property type="molecule type" value="Genomic_DNA"/>
</dbReference>
<dbReference type="HOGENOM" id="CLU_1418649_0_0_2"/>
<dbReference type="PANTHER" id="PTHR42678">
    <property type="entry name" value="AMIDASE"/>
    <property type="match status" value="1"/>
</dbReference>
<dbReference type="KEGG" id="hje:HacjB3_18533"/>
<geneLocation type="plasmid" evidence="2 4">
    <name>2</name>
</geneLocation>
<organism evidence="2 4">
    <name type="scientific">Halalkalicoccus jeotgali (strain DSM 18796 / CECT 7217 / JCM 14584 / KCTC 4019 / B3)</name>
    <dbReference type="NCBI Taxonomy" id="795797"/>
    <lineage>
        <taxon>Archaea</taxon>
        <taxon>Methanobacteriati</taxon>
        <taxon>Methanobacteriota</taxon>
        <taxon>Stenosarchaea group</taxon>
        <taxon>Halobacteria</taxon>
        <taxon>Halobacteriales</taxon>
        <taxon>Halococcaceae</taxon>
        <taxon>Halalkalicoccus</taxon>
    </lineage>
</organism>
<evidence type="ECO:0000313" key="2">
    <source>
        <dbReference type="EMBL" id="ADJ17049.1"/>
    </source>
</evidence>
<accession>D8JCE2</accession>
<dbReference type="PANTHER" id="PTHR42678:SF5">
    <property type="entry name" value="GLUTAMYL-TRNA(GLN) AMIDOTRANSFERASE SUBUNIT A"/>
    <property type="match status" value="1"/>
</dbReference>
<dbReference type="Proteomes" id="UP000000390">
    <property type="component" value="Plasmid 2"/>
</dbReference>
<gene>
    <name evidence="2" type="ordered locus">HacjB3_18533</name>
    <name evidence="3" type="ORF">C497_06369</name>
</gene>
<reference evidence="2 4" key="1">
    <citation type="journal article" date="2010" name="J. Bacteriol.">
        <title>Complete genome sequence of Halalkalicoccus jeotgali B3(T), an extremely halophilic archaeon.</title>
        <authorList>
            <person name="Roh S.W."/>
            <person name="Nam Y.D."/>
            <person name="Nam S.H."/>
            <person name="Choi S.H."/>
            <person name="Park H.S."/>
            <person name="Bae J.W."/>
        </authorList>
    </citation>
    <scope>NUCLEOTIDE SEQUENCE [LARGE SCALE GENOMIC DNA]</scope>
    <source>
        <strain evidence="2">B3</strain>
        <strain evidence="4">DSM 18796 / CECT 7217 / JCM 14584 / KCTC 4019 / B3</strain>
        <plasmid evidence="4">2</plasmid>
    </source>
</reference>
<dbReference type="SUPFAM" id="SSF75304">
    <property type="entry name" value="Amidase signature (AS) enzymes"/>
    <property type="match status" value="1"/>
</dbReference>
<dbReference type="AlphaFoldDB" id="D8JCE2"/>
<dbReference type="InterPro" id="IPR023631">
    <property type="entry name" value="Amidase_dom"/>
</dbReference>
<dbReference type="Gene3D" id="3.90.1300.10">
    <property type="entry name" value="Amidase signature (AS) domain"/>
    <property type="match status" value="1"/>
</dbReference>
<feature type="domain" description="Amidase" evidence="1">
    <location>
        <begin position="1"/>
        <end position="188"/>
    </location>
</feature>
<dbReference type="Pfam" id="PF01425">
    <property type="entry name" value="Amidase"/>
    <property type="match status" value="1"/>
</dbReference>
<dbReference type="Proteomes" id="UP000011645">
    <property type="component" value="Unassembled WGS sequence"/>
</dbReference>
<keyword evidence="2" id="KW-0614">Plasmid</keyword>
<proteinExistence type="predicted"/>
<dbReference type="PATRIC" id="fig|795797.18.peg.3597"/>
<protein>
    <submittedName>
        <fullName evidence="2">Amidase</fullName>
    </submittedName>
</protein>
<dbReference type="InterPro" id="IPR036928">
    <property type="entry name" value="AS_sf"/>
</dbReference>
<evidence type="ECO:0000313" key="4">
    <source>
        <dbReference type="Proteomes" id="UP000000390"/>
    </source>
</evidence>
<name>D8JCE2_HALJB</name>
<evidence type="ECO:0000313" key="5">
    <source>
        <dbReference type="Proteomes" id="UP000011645"/>
    </source>
</evidence>
<evidence type="ECO:0000259" key="1">
    <source>
        <dbReference type="Pfam" id="PF01425"/>
    </source>
</evidence>